<dbReference type="AlphaFoldDB" id="A0A8H7RUY7"/>
<dbReference type="PANTHER" id="PTHR43162">
    <property type="match status" value="1"/>
</dbReference>
<organism evidence="2 3">
    <name type="scientific">Circinella minor</name>
    <dbReference type="NCBI Taxonomy" id="1195481"/>
    <lineage>
        <taxon>Eukaryota</taxon>
        <taxon>Fungi</taxon>
        <taxon>Fungi incertae sedis</taxon>
        <taxon>Mucoromycota</taxon>
        <taxon>Mucoromycotina</taxon>
        <taxon>Mucoromycetes</taxon>
        <taxon>Mucorales</taxon>
        <taxon>Lichtheimiaceae</taxon>
        <taxon>Circinella</taxon>
    </lineage>
</organism>
<sequence>MARLYVIGGTGTVGSLVVQELVKQRGTQVTVYARSPAKVLQADNVTIVQGDLDDLTPFEKSISGHDRLFLLVPDRSDLDKIMITISKTAYVAGIKQILDISSTTLPSRTFSIDHKHHVAEEAIYAIPKRSAYISIRPTNFMTNTLFLVHTIKNHDFIMDSADPEELQEWISPFDIAQVAARILQDPIEKHGDAAYELIGDLKTPLQRAFILSNVLGRTITYKQVSAQELYDHFLEFTKNHNISYFLSTFQRSNPVTRGLSVLLGGRIPESYETWATKNKQAFLK</sequence>
<name>A0A8H7RUY7_9FUNG</name>
<dbReference type="Gene3D" id="3.40.50.720">
    <property type="entry name" value="NAD(P)-binding Rossmann-like Domain"/>
    <property type="match status" value="1"/>
</dbReference>
<keyword evidence="3" id="KW-1185">Reference proteome</keyword>
<protein>
    <recommendedName>
        <fullName evidence="1">NmrA-like domain-containing protein</fullName>
    </recommendedName>
</protein>
<comment type="caution">
    <text evidence="2">The sequence shown here is derived from an EMBL/GenBank/DDBJ whole genome shotgun (WGS) entry which is preliminary data.</text>
</comment>
<accession>A0A8H7RUY7</accession>
<dbReference type="InterPro" id="IPR051604">
    <property type="entry name" value="Ergot_Alk_Oxidoreductase"/>
</dbReference>
<dbReference type="SUPFAM" id="SSF51735">
    <property type="entry name" value="NAD(P)-binding Rossmann-fold domains"/>
    <property type="match status" value="1"/>
</dbReference>
<dbReference type="OrthoDB" id="419598at2759"/>
<dbReference type="Gene3D" id="3.90.25.10">
    <property type="entry name" value="UDP-galactose 4-epimerase, domain 1"/>
    <property type="match status" value="1"/>
</dbReference>
<feature type="domain" description="NmrA-like" evidence="1">
    <location>
        <begin position="4"/>
        <end position="244"/>
    </location>
</feature>
<dbReference type="Proteomes" id="UP000646827">
    <property type="component" value="Unassembled WGS sequence"/>
</dbReference>
<dbReference type="InterPro" id="IPR008030">
    <property type="entry name" value="NmrA-like"/>
</dbReference>
<evidence type="ECO:0000313" key="3">
    <source>
        <dbReference type="Proteomes" id="UP000646827"/>
    </source>
</evidence>
<reference evidence="2 3" key="1">
    <citation type="submission" date="2020-12" db="EMBL/GenBank/DDBJ databases">
        <title>Metabolic potential, ecology and presence of endohyphal bacteria is reflected in genomic diversity of Mucoromycotina.</title>
        <authorList>
            <person name="Muszewska A."/>
            <person name="Okrasinska A."/>
            <person name="Steczkiewicz K."/>
            <person name="Drgas O."/>
            <person name="Orlowska M."/>
            <person name="Perlinska-Lenart U."/>
            <person name="Aleksandrzak-Piekarczyk T."/>
            <person name="Szatraj K."/>
            <person name="Zielenkiewicz U."/>
            <person name="Pilsyk S."/>
            <person name="Malc E."/>
            <person name="Mieczkowski P."/>
            <person name="Kruszewska J.S."/>
            <person name="Biernat P."/>
            <person name="Pawlowska J."/>
        </authorList>
    </citation>
    <scope>NUCLEOTIDE SEQUENCE [LARGE SCALE GENOMIC DNA]</scope>
    <source>
        <strain evidence="2 3">CBS 142.35</strain>
    </source>
</reference>
<gene>
    <name evidence="2" type="ORF">INT45_001270</name>
</gene>
<dbReference type="InterPro" id="IPR036291">
    <property type="entry name" value="NAD(P)-bd_dom_sf"/>
</dbReference>
<dbReference type="Pfam" id="PF05368">
    <property type="entry name" value="NmrA"/>
    <property type="match status" value="1"/>
</dbReference>
<dbReference type="EMBL" id="JAEPRB010000277">
    <property type="protein sequence ID" value="KAG2217727.1"/>
    <property type="molecule type" value="Genomic_DNA"/>
</dbReference>
<evidence type="ECO:0000259" key="1">
    <source>
        <dbReference type="Pfam" id="PF05368"/>
    </source>
</evidence>
<evidence type="ECO:0000313" key="2">
    <source>
        <dbReference type="EMBL" id="KAG2217727.1"/>
    </source>
</evidence>
<proteinExistence type="predicted"/>
<dbReference type="PANTHER" id="PTHR43162:SF1">
    <property type="entry name" value="PRESTALK A DIFFERENTIATION PROTEIN A"/>
    <property type="match status" value="1"/>
</dbReference>